<feature type="region of interest" description="Disordered" evidence="1">
    <location>
        <begin position="415"/>
        <end position="466"/>
    </location>
</feature>
<evidence type="ECO:0000313" key="3">
    <source>
        <dbReference type="Proteomes" id="UP001054857"/>
    </source>
</evidence>
<sequence>MVLSQPNVASVRGPTRNTANGICYARSSTLVIGVTAQRSTTRNGTHCGLLLQRSPRPCIAPCAVQKVDRAARLEDIKRVLVSKLGVAADALQPNNDECERLSLRSVQLVEARVPELVSRLEPGRVSKLLTRVPGTILSVEPNTLVDRFHALGQMLGVSMDEVVDMIVKTPKLLARSHRSLEARLDKLAELLGDRPRAQDVLWRTPGVMQQSTETLEFKMVLLRQAAAGYLPWEGELEQLSSSKLGFLLTRGTRSLLRLQYLVEKGEKRRLALRTVVARPPGQWDEEHPDFQDWLARQTLPGPQQCAEDGDGVADGGEEQQQSAAAAGKAKQRASAGVTHGSNAPAQASASGPSGSASSPAPSAVPAAVKAGGSARHWILRKRRDPAAAAAAAAAKADKSPTAAVAAPAEVVAGGLAAEDDKPTQEIPADVTHGSVPGQEAAPEPSEDVPAPAKSPRQGRRLLRRRP</sequence>
<comment type="caution">
    <text evidence="2">The sequence shown here is derived from an EMBL/GenBank/DDBJ whole genome shotgun (WGS) entry which is preliminary data.</text>
</comment>
<dbReference type="EMBL" id="BMAR01000003">
    <property type="protein sequence ID" value="GFR42193.1"/>
    <property type="molecule type" value="Genomic_DNA"/>
</dbReference>
<proteinExistence type="predicted"/>
<feature type="compositionally biased region" description="Low complexity" evidence="1">
    <location>
        <begin position="318"/>
        <end position="368"/>
    </location>
</feature>
<reference evidence="2 3" key="1">
    <citation type="journal article" date="2021" name="Sci. Rep.">
        <title>Genome sequencing of the multicellular alga Astrephomene provides insights into convergent evolution of germ-soma differentiation.</title>
        <authorList>
            <person name="Yamashita S."/>
            <person name="Yamamoto K."/>
            <person name="Matsuzaki R."/>
            <person name="Suzuki S."/>
            <person name="Yamaguchi H."/>
            <person name="Hirooka S."/>
            <person name="Minakuchi Y."/>
            <person name="Miyagishima S."/>
            <person name="Kawachi M."/>
            <person name="Toyoda A."/>
            <person name="Nozaki H."/>
        </authorList>
    </citation>
    <scope>NUCLEOTIDE SEQUENCE [LARGE SCALE GENOMIC DNA]</scope>
    <source>
        <strain evidence="2 3">NIES-4017</strain>
    </source>
</reference>
<dbReference type="Proteomes" id="UP001054857">
    <property type="component" value="Unassembled WGS sequence"/>
</dbReference>
<evidence type="ECO:0000256" key="1">
    <source>
        <dbReference type="SAM" id="MobiDB-lite"/>
    </source>
</evidence>
<organism evidence="2 3">
    <name type="scientific">Astrephomene gubernaculifera</name>
    <dbReference type="NCBI Taxonomy" id="47775"/>
    <lineage>
        <taxon>Eukaryota</taxon>
        <taxon>Viridiplantae</taxon>
        <taxon>Chlorophyta</taxon>
        <taxon>core chlorophytes</taxon>
        <taxon>Chlorophyceae</taxon>
        <taxon>CS clade</taxon>
        <taxon>Chlamydomonadales</taxon>
        <taxon>Astrephomenaceae</taxon>
        <taxon>Astrephomene</taxon>
    </lineage>
</organism>
<feature type="compositionally biased region" description="Acidic residues" evidence="1">
    <location>
        <begin position="307"/>
        <end position="317"/>
    </location>
</feature>
<evidence type="ECO:0000313" key="2">
    <source>
        <dbReference type="EMBL" id="GFR42193.1"/>
    </source>
</evidence>
<protein>
    <submittedName>
        <fullName evidence="2">Uncharacterized protein</fullName>
    </submittedName>
</protein>
<gene>
    <name evidence="2" type="ORF">Agub_g3083</name>
</gene>
<dbReference type="InterPro" id="IPR038538">
    <property type="entry name" value="MTERF_sf"/>
</dbReference>
<dbReference type="Gene3D" id="1.25.70.10">
    <property type="entry name" value="Transcription termination factor 3, mitochondrial"/>
    <property type="match status" value="1"/>
</dbReference>
<name>A0AAD3DIJ7_9CHLO</name>
<keyword evidence="3" id="KW-1185">Reference proteome</keyword>
<dbReference type="AlphaFoldDB" id="A0AAD3DIJ7"/>
<feature type="compositionally biased region" description="Basic residues" evidence="1">
    <location>
        <begin position="456"/>
        <end position="466"/>
    </location>
</feature>
<accession>A0AAD3DIJ7</accession>
<feature type="region of interest" description="Disordered" evidence="1">
    <location>
        <begin position="300"/>
        <end position="368"/>
    </location>
</feature>